<evidence type="ECO:0000313" key="6">
    <source>
        <dbReference type="Proteomes" id="UP001608902"/>
    </source>
</evidence>
<dbReference type="Gene3D" id="4.10.400.10">
    <property type="entry name" value="Low-density Lipoprotein Receptor"/>
    <property type="match status" value="1"/>
</dbReference>
<gene>
    <name evidence="5" type="ORF">AB6A40_003323</name>
</gene>
<sequence length="237" mass="26806">MYYLWYVLFYGIFTGLQAIKLGLTRRDPLKPPKPSGYGDRPRGVPYTRGPLYATGATFTCFDGSKTILFAKVNNNYCDCPDGSDEPGTSACPDATFYCLNRGHKALIIPSSRVNDQICDCCDGSDEWNSAVDCPNICEQVGAEFREERLRQTEAAKKGYSKRAELVTEGMRILEEEKKNMETLQKQKEALNAERDVAEAKKKEAEEKEREATTKHREAWEGPLIVSCCNFILFHFKL</sequence>
<evidence type="ECO:0000256" key="3">
    <source>
        <dbReference type="SAM" id="Phobius"/>
    </source>
</evidence>
<dbReference type="EMBL" id="JBGFUD010001678">
    <property type="protein sequence ID" value="MFH4976614.1"/>
    <property type="molecule type" value="Genomic_DNA"/>
</dbReference>
<feature type="transmembrane region" description="Helical" evidence="3">
    <location>
        <begin position="6"/>
        <end position="23"/>
    </location>
</feature>
<dbReference type="SUPFAM" id="SSF57424">
    <property type="entry name" value="LDL receptor-like module"/>
    <property type="match status" value="1"/>
</dbReference>
<dbReference type="AlphaFoldDB" id="A0ABD6EES5"/>
<comment type="caution">
    <text evidence="5">The sequence shown here is derived from an EMBL/GenBank/DDBJ whole genome shotgun (WGS) entry which is preliminary data.</text>
</comment>
<dbReference type="InterPro" id="IPR039794">
    <property type="entry name" value="Gtb1-like"/>
</dbReference>
<name>A0ABD6EES5_9BILA</name>
<feature type="region of interest" description="Disordered" evidence="2">
    <location>
        <begin position="188"/>
        <end position="213"/>
    </location>
</feature>
<evidence type="ECO:0000259" key="4">
    <source>
        <dbReference type="Pfam" id="PF12999"/>
    </source>
</evidence>
<dbReference type="InterPro" id="IPR028146">
    <property type="entry name" value="PRKCSH_N"/>
</dbReference>
<protein>
    <recommendedName>
        <fullName evidence="4">Glucosidase II beta subunit N-terminal domain-containing protein</fullName>
    </recommendedName>
</protein>
<dbReference type="Pfam" id="PF12999">
    <property type="entry name" value="PRKCSH-like"/>
    <property type="match status" value="1"/>
</dbReference>
<dbReference type="InterPro" id="IPR002172">
    <property type="entry name" value="LDrepeatLR_classA_rpt"/>
</dbReference>
<keyword evidence="1" id="KW-1015">Disulfide bond</keyword>
<dbReference type="CDD" id="cd00112">
    <property type="entry name" value="LDLa"/>
    <property type="match status" value="1"/>
</dbReference>
<organism evidence="5 6">
    <name type="scientific">Gnathostoma spinigerum</name>
    <dbReference type="NCBI Taxonomy" id="75299"/>
    <lineage>
        <taxon>Eukaryota</taxon>
        <taxon>Metazoa</taxon>
        <taxon>Ecdysozoa</taxon>
        <taxon>Nematoda</taxon>
        <taxon>Chromadorea</taxon>
        <taxon>Rhabditida</taxon>
        <taxon>Spirurina</taxon>
        <taxon>Gnathostomatomorpha</taxon>
        <taxon>Gnathostomatoidea</taxon>
        <taxon>Gnathostomatidae</taxon>
        <taxon>Gnathostoma</taxon>
    </lineage>
</organism>
<evidence type="ECO:0000256" key="1">
    <source>
        <dbReference type="ARBA" id="ARBA00023157"/>
    </source>
</evidence>
<dbReference type="PANTHER" id="PTHR12630">
    <property type="entry name" value="N-LINKED OLIGOSACCHARIDE PROCESSING"/>
    <property type="match status" value="1"/>
</dbReference>
<evidence type="ECO:0000256" key="2">
    <source>
        <dbReference type="SAM" id="MobiDB-lite"/>
    </source>
</evidence>
<dbReference type="Proteomes" id="UP001608902">
    <property type="component" value="Unassembled WGS sequence"/>
</dbReference>
<feature type="domain" description="Glucosidase II beta subunit N-terminal" evidence="4">
    <location>
        <begin position="48"/>
        <end position="188"/>
    </location>
</feature>
<reference evidence="5 6" key="1">
    <citation type="submission" date="2024-08" db="EMBL/GenBank/DDBJ databases">
        <title>Gnathostoma spinigerum genome.</title>
        <authorList>
            <person name="Gonzalez-Bertolin B."/>
            <person name="Monzon S."/>
            <person name="Zaballos A."/>
            <person name="Jimenez P."/>
            <person name="Dekumyoy P."/>
            <person name="Varona S."/>
            <person name="Cuesta I."/>
            <person name="Sumanam S."/>
            <person name="Adisakwattana P."/>
            <person name="Gasser R.B."/>
            <person name="Hernandez-Gonzalez A."/>
            <person name="Young N.D."/>
            <person name="Perteguer M.J."/>
        </authorList>
    </citation>
    <scope>NUCLEOTIDE SEQUENCE [LARGE SCALE GENOMIC DNA]</scope>
    <source>
        <strain evidence="5">AL3</strain>
        <tissue evidence="5">Liver</tissue>
    </source>
</reference>
<accession>A0ABD6EES5</accession>
<keyword evidence="3" id="KW-1133">Transmembrane helix</keyword>
<dbReference type="PANTHER" id="PTHR12630:SF1">
    <property type="entry name" value="GLUCOSIDASE 2 SUBUNIT BETA"/>
    <property type="match status" value="1"/>
</dbReference>
<dbReference type="InterPro" id="IPR036055">
    <property type="entry name" value="LDL_receptor-like_sf"/>
</dbReference>
<proteinExistence type="predicted"/>
<keyword evidence="6" id="KW-1185">Reference proteome</keyword>
<keyword evidence="3" id="KW-0472">Membrane</keyword>
<evidence type="ECO:0000313" key="5">
    <source>
        <dbReference type="EMBL" id="MFH4976614.1"/>
    </source>
</evidence>
<keyword evidence="3" id="KW-0812">Transmembrane</keyword>